<dbReference type="AlphaFoldDB" id="A0A0V0XDT3"/>
<accession>A0A0V0XDT3</accession>
<protein>
    <submittedName>
        <fullName evidence="1">Uncharacterized protein</fullName>
    </submittedName>
</protein>
<dbReference type="EMBL" id="JYDQ01005175">
    <property type="protein sequence ID" value="KRX85975.1"/>
    <property type="molecule type" value="Genomic_DNA"/>
</dbReference>
<keyword evidence="2" id="KW-1185">Reference proteome</keyword>
<organism evidence="1 2">
    <name type="scientific">Trichinella patagoniensis</name>
    <dbReference type="NCBI Taxonomy" id="990121"/>
    <lineage>
        <taxon>Eukaryota</taxon>
        <taxon>Metazoa</taxon>
        <taxon>Ecdysozoa</taxon>
        <taxon>Nematoda</taxon>
        <taxon>Enoplea</taxon>
        <taxon>Dorylaimia</taxon>
        <taxon>Trichinellida</taxon>
        <taxon>Trichinellidae</taxon>
        <taxon>Trichinella</taxon>
    </lineage>
</organism>
<proteinExistence type="predicted"/>
<sequence>LVNRGYPLPTLHANIVGWPELDINGILGQAETESLR</sequence>
<feature type="non-terminal residue" evidence="1">
    <location>
        <position position="1"/>
    </location>
</feature>
<name>A0A0V0XDT3_9BILA</name>
<reference evidence="1 2" key="1">
    <citation type="submission" date="2015-01" db="EMBL/GenBank/DDBJ databases">
        <title>Evolution of Trichinella species and genotypes.</title>
        <authorList>
            <person name="Korhonen P.K."/>
            <person name="Edoardo P."/>
            <person name="Giuseppe L.R."/>
            <person name="Gasser R.B."/>
        </authorList>
    </citation>
    <scope>NUCLEOTIDE SEQUENCE [LARGE SCALE GENOMIC DNA]</scope>
    <source>
        <strain evidence="1">ISS2496</strain>
    </source>
</reference>
<dbReference type="Proteomes" id="UP000054783">
    <property type="component" value="Unassembled WGS sequence"/>
</dbReference>
<evidence type="ECO:0000313" key="1">
    <source>
        <dbReference type="EMBL" id="KRX85975.1"/>
    </source>
</evidence>
<evidence type="ECO:0000313" key="2">
    <source>
        <dbReference type="Proteomes" id="UP000054783"/>
    </source>
</evidence>
<feature type="non-terminal residue" evidence="1">
    <location>
        <position position="36"/>
    </location>
</feature>
<gene>
    <name evidence="1" type="ORF">T12_833</name>
</gene>
<comment type="caution">
    <text evidence="1">The sequence shown here is derived from an EMBL/GenBank/DDBJ whole genome shotgun (WGS) entry which is preliminary data.</text>
</comment>